<evidence type="ECO:0000313" key="2">
    <source>
        <dbReference type="Proteomes" id="UP001063698"/>
    </source>
</evidence>
<dbReference type="KEGG" id="ipc:IPA_00835"/>
<dbReference type="PANTHER" id="PTHR13017">
    <property type="entry name" value="5-FORMYLTETRAHYDROFOLATE CYCLO-LIGASE-RELATED"/>
    <property type="match status" value="1"/>
</dbReference>
<dbReference type="InterPro" id="IPR037171">
    <property type="entry name" value="NagB/RpiA_transferase-like"/>
</dbReference>
<protein>
    <submittedName>
        <fullName evidence="1">5-formyltetrahydrofolate cyclo-ligase</fullName>
    </submittedName>
</protein>
<dbReference type="Pfam" id="PF01812">
    <property type="entry name" value="5-FTHF_cyc-lig"/>
    <property type="match status" value="1"/>
</dbReference>
<name>A0A977K8Y6_9CREN</name>
<dbReference type="InterPro" id="IPR024185">
    <property type="entry name" value="FTHF_cligase-like_sf"/>
</dbReference>
<reference evidence="1" key="1">
    <citation type="submission" date="2013-11" db="EMBL/GenBank/DDBJ databases">
        <title>Comparative genomics of Ignicoccus.</title>
        <authorList>
            <person name="Podar M."/>
        </authorList>
    </citation>
    <scope>NUCLEOTIDE SEQUENCE</scope>
    <source>
        <strain evidence="1">DSM 13166</strain>
    </source>
</reference>
<proteinExistence type="predicted"/>
<dbReference type="Proteomes" id="UP001063698">
    <property type="component" value="Chromosome"/>
</dbReference>
<organism evidence="1 2">
    <name type="scientific">Ignicoccus pacificus DSM 13166</name>
    <dbReference type="NCBI Taxonomy" id="940294"/>
    <lineage>
        <taxon>Archaea</taxon>
        <taxon>Thermoproteota</taxon>
        <taxon>Thermoprotei</taxon>
        <taxon>Desulfurococcales</taxon>
        <taxon>Desulfurococcaceae</taxon>
        <taxon>Ignicoccus</taxon>
    </lineage>
</organism>
<dbReference type="PANTHER" id="PTHR13017:SF0">
    <property type="entry name" value="METHENYLTETRAHYDROFOLATE SYNTHASE DOMAIN-CONTAINING PROTEIN"/>
    <property type="match status" value="1"/>
</dbReference>
<dbReference type="GO" id="GO:0005737">
    <property type="term" value="C:cytoplasm"/>
    <property type="evidence" value="ECO:0007669"/>
    <property type="project" value="TreeGrafter"/>
</dbReference>
<gene>
    <name evidence="1" type="ORF">IPA_00835</name>
</gene>
<dbReference type="SUPFAM" id="SSF100950">
    <property type="entry name" value="NagB/RpiA/CoA transferase-like"/>
    <property type="match status" value="1"/>
</dbReference>
<dbReference type="AlphaFoldDB" id="A0A977K8Y6"/>
<dbReference type="InterPro" id="IPR002698">
    <property type="entry name" value="FTHF_cligase"/>
</dbReference>
<dbReference type="Gene3D" id="3.40.50.10420">
    <property type="entry name" value="NagB/RpiA/CoA transferase-like"/>
    <property type="match status" value="1"/>
</dbReference>
<evidence type="ECO:0000313" key="1">
    <source>
        <dbReference type="EMBL" id="UXD21173.1"/>
    </source>
</evidence>
<accession>A0A977K8Y6</accession>
<sequence length="244" mass="27803">MWRSKQEVREHVWKLLVEKKVALPPFPIRGRIPNFKGAKEAAERLRGSKEWIEASVVKCNPDSPQRWVRLSALEEGKLLLMATPRLKEGFLLLDPKKIAPFDYRKASTIRGAFIYGRKLKTLEELQTIGNIDLIIEGSVAIDTEGRRIGKGAGYGDIEHGILKEIGLIDDKTPIFTTVHDLQVLPPPLPQDPWDAPLSKAFTPTRTLEFGGLPRPKGILWKLMDPRKVEEIPLLRELREKLLRR</sequence>
<keyword evidence="2" id="KW-1185">Reference proteome</keyword>
<dbReference type="EMBL" id="CP006868">
    <property type="protein sequence ID" value="UXD21173.1"/>
    <property type="molecule type" value="Genomic_DNA"/>
</dbReference>